<gene>
    <name evidence="2" type="ORF">KR093_006825</name>
</gene>
<comment type="caution">
    <text evidence="2">The sequence shown here is derived from an EMBL/GenBank/DDBJ whole genome shotgun (WGS) entry which is preliminary data.</text>
</comment>
<feature type="compositionally biased region" description="Basic residues" evidence="1">
    <location>
        <begin position="44"/>
        <end position="55"/>
    </location>
</feature>
<evidence type="ECO:0000313" key="3">
    <source>
        <dbReference type="Proteomes" id="UP001200034"/>
    </source>
</evidence>
<proteinExistence type="predicted"/>
<evidence type="ECO:0000256" key="1">
    <source>
        <dbReference type="SAM" id="MobiDB-lite"/>
    </source>
</evidence>
<dbReference type="AlphaFoldDB" id="A0AAD4K2R9"/>
<sequence length="126" mass="14481">MSSGSSHLDPAEFSEETHNVPEIDPTSEDEPILESPELREIRNSMRRRRRRRRRSLLPPPEVRFRIWIAQSPRDPPPNRRTLNQLISSISRCLRSGVSHLGPLGHRPAVTCRRSGSILTIDVHRLP</sequence>
<accession>A0AAD4K2R9</accession>
<reference evidence="2" key="1">
    <citation type="journal article" date="2021" name="Mol. Ecol. Resour.">
        <title>Phylogenomic analyses of the genus Drosophila reveals genomic signals of climate adaptation.</title>
        <authorList>
            <person name="Li F."/>
            <person name="Rane R.V."/>
            <person name="Luria V."/>
            <person name="Xiong Z."/>
            <person name="Chen J."/>
            <person name="Li Z."/>
            <person name="Catullo R.A."/>
            <person name="Griffin P.C."/>
            <person name="Schiffer M."/>
            <person name="Pearce S."/>
            <person name="Lee S.F."/>
            <person name="McElroy K."/>
            <person name="Stocker A."/>
            <person name="Shirriffs J."/>
            <person name="Cockerell F."/>
            <person name="Coppin C."/>
            <person name="Sgro C.M."/>
            <person name="Karger A."/>
            <person name="Cain J.W."/>
            <person name="Weber J.A."/>
            <person name="Santpere G."/>
            <person name="Kirschner M.W."/>
            <person name="Hoffmann A.A."/>
            <person name="Oakeshott J.G."/>
            <person name="Zhang G."/>
        </authorList>
    </citation>
    <scope>NUCLEOTIDE SEQUENCE</scope>
    <source>
        <strain evidence="2">BGI-SZ-2011g</strain>
    </source>
</reference>
<organism evidence="2 3">
    <name type="scientific">Drosophila rubida</name>
    <dbReference type="NCBI Taxonomy" id="30044"/>
    <lineage>
        <taxon>Eukaryota</taxon>
        <taxon>Metazoa</taxon>
        <taxon>Ecdysozoa</taxon>
        <taxon>Arthropoda</taxon>
        <taxon>Hexapoda</taxon>
        <taxon>Insecta</taxon>
        <taxon>Pterygota</taxon>
        <taxon>Neoptera</taxon>
        <taxon>Endopterygota</taxon>
        <taxon>Diptera</taxon>
        <taxon>Brachycera</taxon>
        <taxon>Muscomorpha</taxon>
        <taxon>Ephydroidea</taxon>
        <taxon>Drosophilidae</taxon>
        <taxon>Drosophila</taxon>
    </lineage>
</organism>
<keyword evidence="3" id="KW-1185">Reference proteome</keyword>
<evidence type="ECO:0000313" key="2">
    <source>
        <dbReference type="EMBL" id="KAH8371294.1"/>
    </source>
</evidence>
<feature type="region of interest" description="Disordered" evidence="1">
    <location>
        <begin position="1"/>
        <end position="55"/>
    </location>
</feature>
<dbReference type="EMBL" id="JAJJHW010002585">
    <property type="protein sequence ID" value="KAH8371294.1"/>
    <property type="molecule type" value="Genomic_DNA"/>
</dbReference>
<name>A0AAD4K2R9_9MUSC</name>
<protein>
    <submittedName>
        <fullName evidence="2">Uncharacterized protein</fullName>
    </submittedName>
</protein>
<dbReference type="Proteomes" id="UP001200034">
    <property type="component" value="Unassembled WGS sequence"/>
</dbReference>